<name>A0A851AMZ7_SULDA</name>
<organism evidence="7 8">
    <name type="scientific">Sula dactylatra</name>
    <name type="common">Masked booby</name>
    <dbReference type="NCBI Taxonomy" id="56068"/>
    <lineage>
        <taxon>Eukaryota</taxon>
        <taxon>Metazoa</taxon>
        <taxon>Chordata</taxon>
        <taxon>Craniata</taxon>
        <taxon>Vertebrata</taxon>
        <taxon>Euteleostomi</taxon>
        <taxon>Archelosauria</taxon>
        <taxon>Archosauria</taxon>
        <taxon>Dinosauria</taxon>
        <taxon>Saurischia</taxon>
        <taxon>Theropoda</taxon>
        <taxon>Coelurosauria</taxon>
        <taxon>Aves</taxon>
        <taxon>Neognathae</taxon>
        <taxon>Neoaves</taxon>
        <taxon>Aequornithes</taxon>
        <taxon>Suliformes</taxon>
        <taxon>Sulidae</taxon>
        <taxon>Sula</taxon>
    </lineage>
</organism>
<comment type="caution">
    <text evidence="7">The sequence shown here is derived from an EMBL/GenBank/DDBJ whole genome shotgun (WGS) entry which is preliminary data.</text>
</comment>
<evidence type="ECO:0000256" key="2">
    <source>
        <dbReference type="ARBA" id="ARBA00022679"/>
    </source>
</evidence>
<evidence type="ECO:0000259" key="6">
    <source>
        <dbReference type="Pfam" id="PF00755"/>
    </source>
</evidence>
<dbReference type="PROSITE" id="PS00440">
    <property type="entry name" value="ACYLTRANSF_C_2"/>
    <property type="match status" value="1"/>
</dbReference>
<dbReference type="SUPFAM" id="SSF52777">
    <property type="entry name" value="CoA-dependent acyltransferases"/>
    <property type="match status" value="2"/>
</dbReference>
<dbReference type="GO" id="GO:0009437">
    <property type="term" value="P:carnitine metabolic process"/>
    <property type="evidence" value="ECO:0007669"/>
    <property type="project" value="TreeGrafter"/>
</dbReference>
<dbReference type="Pfam" id="PF00755">
    <property type="entry name" value="Carn_acyltransf"/>
    <property type="match status" value="1"/>
</dbReference>
<dbReference type="GO" id="GO:0006631">
    <property type="term" value="P:fatty acid metabolic process"/>
    <property type="evidence" value="ECO:0007669"/>
    <property type="project" value="TreeGrafter"/>
</dbReference>
<feature type="active site" description="Proton acceptor" evidence="4">
    <location>
        <position position="151"/>
    </location>
</feature>
<comment type="similarity">
    <text evidence="1 5">Belongs to the carnitine/choline acetyltransferase family.</text>
</comment>
<feature type="non-terminal residue" evidence="7">
    <location>
        <position position="1"/>
    </location>
</feature>
<dbReference type="GO" id="GO:0004095">
    <property type="term" value="F:carnitine O-palmitoyltransferase activity"/>
    <property type="evidence" value="ECO:0007669"/>
    <property type="project" value="TreeGrafter"/>
</dbReference>
<dbReference type="AlphaFoldDB" id="A0A851AMZ7"/>
<dbReference type="Gene3D" id="3.30.559.70">
    <property type="entry name" value="Choline/Carnitine o-acyltransferase, domain 2"/>
    <property type="match status" value="1"/>
</dbReference>
<protein>
    <submittedName>
        <fullName evidence="7">CPT1A palmitoyltransferase</fullName>
    </submittedName>
</protein>
<gene>
    <name evidence="7" type="primary">Cpt1a</name>
    <name evidence="7" type="ORF">SULDAC_R12142</name>
</gene>
<keyword evidence="8" id="KW-1185">Reference proteome</keyword>
<evidence type="ECO:0000256" key="4">
    <source>
        <dbReference type="PIRSR" id="PIRSR600542-1"/>
    </source>
</evidence>
<evidence type="ECO:0000256" key="5">
    <source>
        <dbReference type="RuleBase" id="RU003801"/>
    </source>
</evidence>
<dbReference type="EMBL" id="WEKW01031380">
    <property type="protein sequence ID" value="NWI34170.1"/>
    <property type="molecule type" value="Genomic_DNA"/>
</dbReference>
<dbReference type="Proteomes" id="UP000619137">
    <property type="component" value="Unassembled WGS sequence"/>
</dbReference>
<sequence length="389" mass="44778">DTLQHVKDSKHIVVYHKGRYFKVWLYHDGRLLKPREIEQQIQRILDDDSEPQAGEEKLAALTAGDRVPWAKARQAYFSRGKNKQSLDAVEKAAFFVTLDDIEQGYRKEDPVRSLDVYAKSLMHGRCYDRWFDKSFTLIVFKNGRMGLNAEHSWADAPIVGHLWENVMATEYLELGYSEDGHCKGDTNQNIPIPTKLQWEIPEESLKILARKRQLLLKLSWSATCQKWPPILNSNCVKMKFKLLRVAKPLSSYFSLFKDMGKFSLTYEASMTRLFREGRTETVRSCTVESCNFVQTMEDPAESSEKKLKIFRVAAAKHQHLYRLAMTGAGIDRHLFCLYVVSKYLAVDSPFLKEVLSEPWRLSTSQTPQQHIDLKKNPEMLCCGGGFGPV</sequence>
<evidence type="ECO:0000256" key="3">
    <source>
        <dbReference type="ARBA" id="ARBA00023315"/>
    </source>
</evidence>
<evidence type="ECO:0000313" key="7">
    <source>
        <dbReference type="EMBL" id="NWI34170.1"/>
    </source>
</evidence>
<reference evidence="7" key="1">
    <citation type="submission" date="2019-10" db="EMBL/GenBank/DDBJ databases">
        <title>Bird 10,000 Genomes (B10K) Project - Family phase.</title>
        <authorList>
            <person name="Zhang G."/>
        </authorList>
    </citation>
    <scope>NUCLEOTIDE SEQUENCE</scope>
    <source>
        <strain evidence="7">B10K-DU-002-49</strain>
        <tissue evidence="7">Muscle</tissue>
    </source>
</reference>
<dbReference type="InterPro" id="IPR023213">
    <property type="entry name" value="CAT-like_dom_sf"/>
</dbReference>
<dbReference type="Gene3D" id="3.30.559.10">
    <property type="entry name" value="Chloramphenicol acetyltransferase-like domain"/>
    <property type="match status" value="1"/>
</dbReference>
<evidence type="ECO:0000313" key="8">
    <source>
        <dbReference type="Proteomes" id="UP000619137"/>
    </source>
</evidence>
<feature type="non-terminal residue" evidence="7">
    <location>
        <position position="389"/>
    </location>
</feature>
<dbReference type="PANTHER" id="PTHR22589">
    <property type="entry name" value="CARNITINE O-ACYLTRANSFERASE"/>
    <property type="match status" value="1"/>
</dbReference>
<dbReference type="InterPro" id="IPR042231">
    <property type="entry name" value="Cho/carn_acyl_trans_2"/>
</dbReference>
<dbReference type="InterPro" id="IPR039551">
    <property type="entry name" value="Cho/carn_acyl_trans"/>
</dbReference>
<dbReference type="PANTHER" id="PTHR22589:SF74">
    <property type="entry name" value="CARNITINE O-PALMITOYLTRANSFERASE 1, LIVER ISOFORM"/>
    <property type="match status" value="1"/>
</dbReference>
<evidence type="ECO:0000256" key="1">
    <source>
        <dbReference type="ARBA" id="ARBA00005232"/>
    </source>
</evidence>
<dbReference type="GO" id="GO:0005739">
    <property type="term" value="C:mitochondrion"/>
    <property type="evidence" value="ECO:0007669"/>
    <property type="project" value="TreeGrafter"/>
</dbReference>
<feature type="domain" description="Choline/carnitine acyltransferase" evidence="6">
    <location>
        <begin position="1"/>
        <end position="389"/>
    </location>
</feature>
<keyword evidence="2 5" id="KW-0808">Transferase</keyword>
<proteinExistence type="inferred from homology"/>
<accession>A0A851AMZ7</accession>
<dbReference type="InterPro" id="IPR000542">
    <property type="entry name" value="Carn_acyl_trans"/>
</dbReference>
<keyword evidence="3 5" id="KW-0012">Acyltransferase</keyword>